<dbReference type="InterPro" id="IPR030457">
    <property type="entry name" value="ELO_CS"/>
</dbReference>
<evidence type="ECO:0000313" key="12">
    <source>
        <dbReference type="Proteomes" id="UP000660262"/>
    </source>
</evidence>
<dbReference type="PANTHER" id="PTHR11157">
    <property type="entry name" value="FATTY ACID ACYL TRANSFERASE-RELATED"/>
    <property type="match status" value="1"/>
</dbReference>
<dbReference type="InterPro" id="IPR002076">
    <property type="entry name" value="ELO_fam"/>
</dbReference>
<evidence type="ECO:0000256" key="2">
    <source>
        <dbReference type="ARBA" id="ARBA00022516"/>
    </source>
</evidence>
<feature type="transmembrane region" description="Helical" evidence="10">
    <location>
        <begin position="44"/>
        <end position="66"/>
    </location>
</feature>
<dbReference type="PROSITE" id="PS01188">
    <property type="entry name" value="ELO"/>
    <property type="match status" value="1"/>
</dbReference>
<feature type="transmembrane region" description="Helical" evidence="10">
    <location>
        <begin position="241"/>
        <end position="258"/>
    </location>
</feature>
<feature type="transmembrane region" description="Helical" evidence="10">
    <location>
        <begin position="213"/>
        <end position="234"/>
    </location>
</feature>
<dbReference type="GO" id="GO:0030148">
    <property type="term" value="P:sphingolipid biosynthetic process"/>
    <property type="evidence" value="ECO:0007669"/>
    <property type="project" value="TreeGrafter"/>
</dbReference>
<dbReference type="GO" id="GO:0034626">
    <property type="term" value="P:fatty acid elongation, polyunsaturated fatty acid"/>
    <property type="evidence" value="ECO:0007669"/>
    <property type="project" value="TreeGrafter"/>
</dbReference>
<reference evidence="11" key="1">
    <citation type="submission" date="2020-10" db="EMBL/GenBank/DDBJ databases">
        <title>Unveiling of a novel bifunctional photoreceptor, Dualchrome1, isolated from a cosmopolitan green alga.</title>
        <authorList>
            <person name="Suzuki S."/>
            <person name="Kawachi M."/>
        </authorList>
    </citation>
    <scope>NUCLEOTIDE SEQUENCE</scope>
    <source>
        <strain evidence="11">NIES 2893</strain>
    </source>
</reference>
<comment type="caution">
    <text evidence="11">The sequence shown here is derived from an EMBL/GenBank/DDBJ whole genome shotgun (WGS) entry which is preliminary data.</text>
</comment>
<keyword evidence="2" id="KW-0444">Lipid biosynthesis</keyword>
<keyword evidence="8 10" id="KW-0472">Membrane</keyword>
<keyword evidence="3" id="KW-0808">Transferase</keyword>
<accession>A0A830HQ75</accession>
<dbReference type="GO" id="GO:0019367">
    <property type="term" value="P:fatty acid elongation, saturated fatty acid"/>
    <property type="evidence" value="ECO:0007669"/>
    <property type="project" value="TreeGrafter"/>
</dbReference>
<dbReference type="PANTHER" id="PTHR11157:SF126">
    <property type="entry name" value="ELONGATION OF VERY LONG CHAIN FATTY ACIDS PROTEIN"/>
    <property type="match status" value="1"/>
</dbReference>
<gene>
    <name evidence="11" type="ORF">PPROV_000787900</name>
</gene>
<name>A0A830HQ75_9CHLO</name>
<evidence type="ECO:0000256" key="7">
    <source>
        <dbReference type="ARBA" id="ARBA00023098"/>
    </source>
</evidence>
<keyword evidence="9" id="KW-0275">Fatty acid biosynthesis</keyword>
<dbReference type="GO" id="GO:0042761">
    <property type="term" value="P:very long-chain fatty acid biosynthetic process"/>
    <property type="evidence" value="ECO:0007669"/>
    <property type="project" value="TreeGrafter"/>
</dbReference>
<evidence type="ECO:0000256" key="6">
    <source>
        <dbReference type="ARBA" id="ARBA00022989"/>
    </source>
</evidence>
<keyword evidence="12" id="KW-1185">Reference proteome</keyword>
<evidence type="ECO:0000256" key="3">
    <source>
        <dbReference type="ARBA" id="ARBA00022679"/>
    </source>
</evidence>
<evidence type="ECO:0000256" key="8">
    <source>
        <dbReference type="ARBA" id="ARBA00023136"/>
    </source>
</evidence>
<dbReference type="GO" id="GO:0009922">
    <property type="term" value="F:fatty acid elongase activity"/>
    <property type="evidence" value="ECO:0007669"/>
    <property type="project" value="InterPro"/>
</dbReference>
<keyword evidence="5" id="KW-0276">Fatty acid metabolism</keyword>
<dbReference type="EMBL" id="BNJQ01000023">
    <property type="protein sequence ID" value="GHP09142.1"/>
    <property type="molecule type" value="Genomic_DNA"/>
</dbReference>
<feature type="transmembrane region" description="Helical" evidence="10">
    <location>
        <begin position="270"/>
        <end position="292"/>
    </location>
</feature>
<dbReference type="OrthoDB" id="434092at2759"/>
<evidence type="ECO:0000256" key="4">
    <source>
        <dbReference type="ARBA" id="ARBA00022692"/>
    </source>
</evidence>
<keyword evidence="6 10" id="KW-1133">Transmembrane helix</keyword>
<dbReference type="AlphaFoldDB" id="A0A830HQ75"/>
<protein>
    <submittedName>
        <fullName evidence="11">Elongation of very long chain fatty acids protein 4</fullName>
    </submittedName>
</protein>
<dbReference type="GO" id="GO:0005789">
    <property type="term" value="C:endoplasmic reticulum membrane"/>
    <property type="evidence" value="ECO:0007669"/>
    <property type="project" value="TreeGrafter"/>
</dbReference>
<evidence type="ECO:0000256" key="1">
    <source>
        <dbReference type="ARBA" id="ARBA00004141"/>
    </source>
</evidence>
<sequence length="302" mass="35033">MSLPMTMTMLPNYMWKISQDAWKYLVSSGGLPDPRSSAWPLMNIYIPIAISILYLLIIPIGTHFMASRPPFRIKTFSLIHNSILFALSLYMVVETLAACYENFGWNRFVQGGWNSGASIFCNANDPKLDAGEPVFRDGFSKSGYRLARVLWIHYVSKAYEFVDTVIMILKKNNRQISFLHVYHHATTFFPVWWAVVTYGPGGEAWFCCFLNSLVHVFMYGYYFFASLGISITIIKKSITKFQMIQFLCFIGQSTWLLFIKDCYSPRLSPWMLLVQCTIFFALFFHFYVTSYTNKNKDKKKVK</sequence>
<organism evidence="11 12">
    <name type="scientific">Pycnococcus provasolii</name>
    <dbReference type="NCBI Taxonomy" id="41880"/>
    <lineage>
        <taxon>Eukaryota</taxon>
        <taxon>Viridiplantae</taxon>
        <taxon>Chlorophyta</taxon>
        <taxon>Pseudoscourfieldiophyceae</taxon>
        <taxon>Pseudoscourfieldiales</taxon>
        <taxon>Pycnococcaceae</taxon>
        <taxon>Pycnococcus</taxon>
    </lineage>
</organism>
<evidence type="ECO:0000256" key="5">
    <source>
        <dbReference type="ARBA" id="ARBA00022832"/>
    </source>
</evidence>
<dbReference type="GO" id="GO:0034625">
    <property type="term" value="P:fatty acid elongation, monounsaturated fatty acid"/>
    <property type="evidence" value="ECO:0007669"/>
    <property type="project" value="TreeGrafter"/>
</dbReference>
<feature type="transmembrane region" description="Helical" evidence="10">
    <location>
        <begin position="181"/>
        <end position="201"/>
    </location>
</feature>
<dbReference type="Pfam" id="PF01151">
    <property type="entry name" value="ELO"/>
    <property type="match status" value="1"/>
</dbReference>
<comment type="subcellular location">
    <subcellularLocation>
        <location evidence="1">Membrane</location>
        <topology evidence="1">Multi-pass membrane protein</topology>
    </subcellularLocation>
</comment>
<keyword evidence="4 10" id="KW-0812">Transmembrane</keyword>
<proteinExistence type="predicted"/>
<feature type="transmembrane region" description="Helical" evidence="10">
    <location>
        <begin position="78"/>
        <end position="98"/>
    </location>
</feature>
<evidence type="ECO:0000313" key="11">
    <source>
        <dbReference type="EMBL" id="GHP09142.1"/>
    </source>
</evidence>
<evidence type="ECO:0000256" key="10">
    <source>
        <dbReference type="SAM" id="Phobius"/>
    </source>
</evidence>
<evidence type="ECO:0000256" key="9">
    <source>
        <dbReference type="ARBA" id="ARBA00023160"/>
    </source>
</evidence>
<keyword evidence="7" id="KW-0443">Lipid metabolism</keyword>
<dbReference type="Proteomes" id="UP000660262">
    <property type="component" value="Unassembled WGS sequence"/>
</dbReference>